<feature type="transmembrane region" description="Helical" evidence="1">
    <location>
        <begin position="12"/>
        <end position="33"/>
    </location>
</feature>
<dbReference type="GeneID" id="75915901"/>
<evidence type="ECO:0000256" key="1">
    <source>
        <dbReference type="SAM" id="Phobius"/>
    </source>
</evidence>
<accession>A0AAD5E6D2</accession>
<protein>
    <submittedName>
        <fullName evidence="2">Uncharacterized protein</fullName>
    </submittedName>
</protein>
<dbReference type="RefSeq" id="XP_051442706.1">
    <property type="nucleotide sequence ID" value="XM_051590558.1"/>
</dbReference>
<dbReference type="EMBL" id="MU620937">
    <property type="protein sequence ID" value="KAI8577702.1"/>
    <property type="molecule type" value="Genomic_DNA"/>
</dbReference>
<dbReference type="Proteomes" id="UP001206595">
    <property type="component" value="Unassembled WGS sequence"/>
</dbReference>
<dbReference type="AlphaFoldDB" id="A0AAD5E6D2"/>
<name>A0AAD5E6D2_UMBRA</name>
<keyword evidence="1" id="KW-0812">Transmembrane</keyword>
<comment type="caution">
    <text evidence="2">The sequence shown here is derived from an EMBL/GenBank/DDBJ whole genome shotgun (WGS) entry which is preliminary data.</text>
</comment>
<evidence type="ECO:0000313" key="3">
    <source>
        <dbReference type="Proteomes" id="UP001206595"/>
    </source>
</evidence>
<organism evidence="2 3">
    <name type="scientific">Umbelopsis ramanniana AG</name>
    <dbReference type="NCBI Taxonomy" id="1314678"/>
    <lineage>
        <taxon>Eukaryota</taxon>
        <taxon>Fungi</taxon>
        <taxon>Fungi incertae sedis</taxon>
        <taxon>Mucoromycota</taxon>
        <taxon>Mucoromycotina</taxon>
        <taxon>Umbelopsidomycetes</taxon>
        <taxon>Umbelopsidales</taxon>
        <taxon>Umbelopsidaceae</taxon>
        <taxon>Umbelopsis</taxon>
    </lineage>
</organism>
<gene>
    <name evidence="2" type="ORF">K450DRAFT_250451</name>
</gene>
<proteinExistence type="predicted"/>
<keyword evidence="1" id="KW-1133">Transmembrane helix</keyword>
<keyword evidence="3" id="KW-1185">Reference proteome</keyword>
<reference evidence="2" key="1">
    <citation type="submission" date="2021-06" db="EMBL/GenBank/DDBJ databases">
        <authorList>
            <consortium name="DOE Joint Genome Institute"/>
            <person name="Mondo S.J."/>
            <person name="Amses K.R."/>
            <person name="Simmons D.R."/>
            <person name="Longcore J.E."/>
            <person name="Seto K."/>
            <person name="Alves G.H."/>
            <person name="Bonds A.E."/>
            <person name="Quandt C.A."/>
            <person name="Davis W.J."/>
            <person name="Chang Y."/>
            <person name="Letcher P.M."/>
            <person name="Powell M.J."/>
            <person name="Kuo A."/>
            <person name="Labutti K."/>
            <person name="Pangilinan J."/>
            <person name="Andreopoulos W."/>
            <person name="Tritt A."/>
            <person name="Riley R."/>
            <person name="Hundley H."/>
            <person name="Johnson J."/>
            <person name="Lipzen A."/>
            <person name="Barry K."/>
            <person name="Berbee M.L."/>
            <person name="Buchler N.E."/>
            <person name="Grigoriev I.V."/>
            <person name="Spatafora J.W."/>
            <person name="Stajich J.E."/>
            <person name="James T.Y."/>
        </authorList>
    </citation>
    <scope>NUCLEOTIDE SEQUENCE</scope>
    <source>
        <strain evidence="2">AG</strain>
    </source>
</reference>
<sequence>MRCDRKTYQGTLFEFLFTVPCLMFYGIVTGFSISCLRPSAQWLHHHPRNTIFSLQHIRIFGHY</sequence>
<evidence type="ECO:0000313" key="2">
    <source>
        <dbReference type="EMBL" id="KAI8577702.1"/>
    </source>
</evidence>
<reference evidence="2" key="2">
    <citation type="journal article" date="2022" name="Proc. Natl. Acad. Sci. U.S.A.">
        <title>Diploid-dominant life cycles characterize the early evolution of Fungi.</title>
        <authorList>
            <person name="Amses K.R."/>
            <person name="Simmons D.R."/>
            <person name="Longcore J.E."/>
            <person name="Mondo S.J."/>
            <person name="Seto K."/>
            <person name="Jeronimo G.H."/>
            <person name="Bonds A.E."/>
            <person name="Quandt C.A."/>
            <person name="Davis W.J."/>
            <person name="Chang Y."/>
            <person name="Federici B.A."/>
            <person name="Kuo A."/>
            <person name="LaButti K."/>
            <person name="Pangilinan J."/>
            <person name="Andreopoulos W."/>
            <person name="Tritt A."/>
            <person name="Riley R."/>
            <person name="Hundley H."/>
            <person name="Johnson J."/>
            <person name="Lipzen A."/>
            <person name="Barry K."/>
            <person name="Lang B.F."/>
            <person name="Cuomo C.A."/>
            <person name="Buchler N.E."/>
            <person name="Grigoriev I.V."/>
            <person name="Spatafora J.W."/>
            <person name="Stajich J.E."/>
            <person name="James T.Y."/>
        </authorList>
    </citation>
    <scope>NUCLEOTIDE SEQUENCE</scope>
    <source>
        <strain evidence="2">AG</strain>
    </source>
</reference>
<keyword evidence="1" id="KW-0472">Membrane</keyword>
<dbReference type="PROSITE" id="PS51257">
    <property type="entry name" value="PROKAR_LIPOPROTEIN"/>
    <property type="match status" value="1"/>
</dbReference>